<protein>
    <submittedName>
        <fullName evidence="1">Unannotated protein</fullName>
    </submittedName>
</protein>
<reference evidence="1" key="1">
    <citation type="submission" date="2020-05" db="EMBL/GenBank/DDBJ databases">
        <authorList>
            <person name="Chiriac C."/>
            <person name="Salcher M."/>
            <person name="Ghai R."/>
            <person name="Kavagutti S V."/>
        </authorList>
    </citation>
    <scope>NUCLEOTIDE SEQUENCE</scope>
</reference>
<evidence type="ECO:0000313" key="1">
    <source>
        <dbReference type="EMBL" id="CAB4785202.1"/>
    </source>
</evidence>
<sequence>MAQVWFSPTEIAVTVFPVNASESGKSYGIVARSVRVPIAPITATFMSSGAADAGAAGIVNKELTTNVLNTKRRTMVFLMG</sequence>
<proteinExistence type="predicted"/>
<gene>
    <name evidence="1" type="ORF">UFOPK2942_01021</name>
</gene>
<accession>A0A6J6WK08</accession>
<dbReference type="EMBL" id="CAFAAA010000039">
    <property type="protein sequence ID" value="CAB4785202.1"/>
    <property type="molecule type" value="Genomic_DNA"/>
</dbReference>
<name>A0A6J6WK08_9ZZZZ</name>
<dbReference type="AlphaFoldDB" id="A0A6J6WK08"/>
<organism evidence="1">
    <name type="scientific">freshwater metagenome</name>
    <dbReference type="NCBI Taxonomy" id="449393"/>
    <lineage>
        <taxon>unclassified sequences</taxon>
        <taxon>metagenomes</taxon>
        <taxon>ecological metagenomes</taxon>
    </lineage>
</organism>